<dbReference type="PROSITE" id="PS51123">
    <property type="entry name" value="OMPA_2"/>
    <property type="match status" value="1"/>
</dbReference>
<dbReference type="CDD" id="cd07185">
    <property type="entry name" value="OmpA_C-like"/>
    <property type="match status" value="1"/>
</dbReference>
<accession>A0ABT3RLI9</accession>
<feature type="domain" description="OmpA-like" evidence="4">
    <location>
        <begin position="149"/>
        <end position="272"/>
    </location>
</feature>
<proteinExistence type="predicted"/>
<keyword evidence="1" id="KW-0472">Membrane</keyword>
<evidence type="ECO:0000256" key="2">
    <source>
        <dbReference type="SAM" id="Coils"/>
    </source>
</evidence>
<organism evidence="5 6">
    <name type="scientific">Mangrovivirga halotolerans</name>
    <dbReference type="NCBI Taxonomy" id="2993936"/>
    <lineage>
        <taxon>Bacteria</taxon>
        <taxon>Pseudomonadati</taxon>
        <taxon>Bacteroidota</taxon>
        <taxon>Cytophagia</taxon>
        <taxon>Cytophagales</taxon>
        <taxon>Mangrovivirgaceae</taxon>
        <taxon>Mangrovivirga</taxon>
    </lineage>
</organism>
<dbReference type="RefSeq" id="WP_266054723.1">
    <property type="nucleotide sequence ID" value="NZ_JAPFQN010000002.1"/>
</dbReference>
<dbReference type="InterPro" id="IPR006665">
    <property type="entry name" value="OmpA-like"/>
</dbReference>
<dbReference type="PANTHER" id="PTHR30329:SF21">
    <property type="entry name" value="LIPOPROTEIN YIAD-RELATED"/>
    <property type="match status" value="1"/>
</dbReference>
<dbReference type="EMBL" id="JAPFQN010000002">
    <property type="protein sequence ID" value="MCX2742482.1"/>
    <property type="molecule type" value="Genomic_DNA"/>
</dbReference>
<reference evidence="5 6" key="1">
    <citation type="submission" date="2022-11" db="EMBL/GenBank/DDBJ databases">
        <title>The characterization of three novel Bacteroidetes species and genomic analysis of their roles in tidal elemental geochemical cycles.</title>
        <authorList>
            <person name="Ma K."/>
        </authorList>
    </citation>
    <scope>NUCLEOTIDE SEQUENCE [LARGE SCALE GENOMIC DNA]</scope>
    <source>
        <strain evidence="5 6">M17</strain>
    </source>
</reference>
<evidence type="ECO:0000256" key="1">
    <source>
        <dbReference type="PROSITE-ProRule" id="PRU00473"/>
    </source>
</evidence>
<evidence type="ECO:0000256" key="3">
    <source>
        <dbReference type="SAM" id="MobiDB-lite"/>
    </source>
</evidence>
<gene>
    <name evidence="5" type="ORF">OO013_01325</name>
</gene>
<sequence length="279" mass="31469">MKIYYFLILIMLSSCVVSKKRHDEALVENSRLFAENAALKDYKKALSQKNQFLESQNDSLRSELQQTKSSLTSSLSDKHKQLVEKENKLDSAIKVNEKLSSDLNNRIAKIQELEALIEEKNAAVEKIRNIVSKALLNFKENDLTVSIKEGKVYVSLSEQLLFKSGSKEIDPKGKKALNQLAEAISTQEDINIMVEGHTDNVPISAQSKYMSDNWDLSVMRATEVVRTLIKNGIDPKLIIASGRGEHHPVSSNENAQGRSKNRRTEIILTPNLDELYQIL</sequence>
<dbReference type="InterPro" id="IPR036737">
    <property type="entry name" value="OmpA-like_sf"/>
</dbReference>
<dbReference type="InterPro" id="IPR050330">
    <property type="entry name" value="Bact_OuterMem_StrucFunc"/>
</dbReference>
<dbReference type="Gene3D" id="3.30.1330.60">
    <property type="entry name" value="OmpA-like domain"/>
    <property type="match status" value="1"/>
</dbReference>
<feature type="coiled-coil region" evidence="2">
    <location>
        <begin position="36"/>
        <end position="133"/>
    </location>
</feature>
<dbReference type="PANTHER" id="PTHR30329">
    <property type="entry name" value="STATOR ELEMENT OF FLAGELLAR MOTOR COMPLEX"/>
    <property type="match status" value="1"/>
</dbReference>
<evidence type="ECO:0000313" key="5">
    <source>
        <dbReference type="EMBL" id="MCX2742482.1"/>
    </source>
</evidence>
<name>A0ABT3RLI9_9BACT</name>
<dbReference type="PROSITE" id="PS51257">
    <property type="entry name" value="PROKAR_LIPOPROTEIN"/>
    <property type="match status" value="1"/>
</dbReference>
<evidence type="ECO:0000259" key="4">
    <source>
        <dbReference type="PROSITE" id="PS51123"/>
    </source>
</evidence>
<keyword evidence="2" id="KW-0175">Coiled coil</keyword>
<dbReference type="Proteomes" id="UP001209885">
    <property type="component" value="Unassembled WGS sequence"/>
</dbReference>
<dbReference type="SUPFAM" id="SSF103088">
    <property type="entry name" value="OmpA-like"/>
    <property type="match status" value="1"/>
</dbReference>
<protein>
    <submittedName>
        <fullName evidence="5">OmpA family protein</fullName>
    </submittedName>
</protein>
<feature type="region of interest" description="Disordered" evidence="3">
    <location>
        <begin position="243"/>
        <end position="262"/>
    </location>
</feature>
<comment type="caution">
    <text evidence="5">The sequence shown here is derived from an EMBL/GenBank/DDBJ whole genome shotgun (WGS) entry which is preliminary data.</text>
</comment>
<evidence type="ECO:0000313" key="6">
    <source>
        <dbReference type="Proteomes" id="UP001209885"/>
    </source>
</evidence>
<dbReference type="Pfam" id="PF00691">
    <property type="entry name" value="OmpA"/>
    <property type="match status" value="1"/>
</dbReference>
<feature type="compositionally biased region" description="Polar residues" evidence="3">
    <location>
        <begin position="249"/>
        <end position="258"/>
    </location>
</feature>
<keyword evidence="6" id="KW-1185">Reference proteome</keyword>